<dbReference type="Proteomes" id="UP000272613">
    <property type="component" value="Unassembled WGS sequence"/>
</dbReference>
<dbReference type="GO" id="GO:0005737">
    <property type="term" value="C:cytoplasm"/>
    <property type="evidence" value="ECO:0007669"/>
    <property type="project" value="UniProtKB-SubCell"/>
</dbReference>
<dbReference type="CDD" id="cd01444">
    <property type="entry name" value="GlpE_ST"/>
    <property type="match status" value="1"/>
</dbReference>
<evidence type="ECO:0000256" key="2">
    <source>
        <dbReference type="ARBA" id="ARBA00022679"/>
    </source>
</evidence>
<reference evidence="5 6" key="1">
    <citation type="submission" date="2018-08" db="EMBL/GenBank/DDBJ databases">
        <title>Recombination of ecologically and evolutionarily significant loci maintains genetic cohesion in the Pseudomonas syringae species complex.</title>
        <authorList>
            <person name="Dillon M."/>
            <person name="Thakur S."/>
            <person name="Almeida R.N.D."/>
            <person name="Weir B.S."/>
            <person name="Guttman D.S."/>
        </authorList>
    </citation>
    <scope>NUCLEOTIDE SEQUENCE [LARGE SCALE GENOMIC DNA]</scope>
    <source>
        <strain evidence="5 6">ICMP 5019</strain>
    </source>
</reference>
<dbReference type="Pfam" id="PF00581">
    <property type="entry name" value="Rhodanese"/>
    <property type="match status" value="1"/>
</dbReference>
<dbReference type="HAMAP" id="MF_01009">
    <property type="entry name" value="Thiosulf_sulfurtr"/>
    <property type="match status" value="1"/>
</dbReference>
<sequence length="140" mass="15366">MQLRCCRQRCHRTDCPHAARHRANPATPGSGAPAMTEFKRIPPEQAQALREQGAVLVDVRDAQAFQSNHIPDSLHLDNQSIADFIREADLDKPLVVVCYHGNSSQSAAAYLVGQGFSDVYSVDGGFELWRATYPSETAQG</sequence>
<comment type="function">
    <text evidence="3">Transferase that catalyzes the transfer of sulfur from thiosulfate to thiophilic acceptors such as cyanide or dithiols. May function in a CysM-independent thiosulfate assimilation pathway by catalyzing the conversion of thiosulfate to sulfite, which can then be used for L-cysteine biosynthesis.</text>
</comment>
<comment type="subcellular location">
    <subcellularLocation>
        <location evidence="3">Cytoplasm</location>
    </subcellularLocation>
</comment>
<dbReference type="GO" id="GO:0004792">
    <property type="term" value="F:thiosulfate-cyanide sulfurtransferase activity"/>
    <property type="evidence" value="ECO:0007669"/>
    <property type="project" value="UniProtKB-UniRule"/>
</dbReference>
<feature type="domain" description="Rhodanese" evidence="4">
    <location>
        <begin position="50"/>
        <end position="138"/>
    </location>
</feature>
<keyword evidence="2 3" id="KW-0808">Transferase</keyword>
<dbReference type="NCBIfam" id="NF001195">
    <property type="entry name" value="PRK00162.1"/>
    <property type="match status" value="1"/>
</dbReference>
<comment type="catalytic activity">
    <reaction evidence="3">
        <text>thiosulfate + [thioredoxin]-dithiol = [thioredoxin]-disulfide + hydrogen sulfide + sulfite + 2 H(+)</text>
        <dbReference type="Rhea" id="RHEA:83859"/>
        <dbReference type="Rhea" id="RHEA-COMP:10698"/>
        <dbReference type="Rhea" id="RHEA-COMP:10700"/>
        <dbReference type="ChEBI" id="CHEBI:15378"/>
        <dbReference type="ChEBI" id="CHEBI:17359"/>
        <dbReference type="ChEBI" id="CHEBI:29919"/>
        <dbReference type="ChEBI" id="CHEBI:29950"/>
        <dbReference type="ChEBI" id="CHEBI:33542"/>
        <dbReference type="ChEBI" id="CHEBI:50058"/>
    </reaction>
</comment>
<comment type="caution">
    <text evidence="5">The sequence shown here is derived from an EMBL/GenBank/DDBJ whole genome shotgun (WGS) entry which is preliminary data.</text>
</comment>
<dbReference type="PANTHER" id="PTHR43031">
    <property type="entry name" value="FAD-DEPENDENT OXIDOREDUCTASE"/>
    <property type="match status" value="1"/>
</dbReference>
<dbReference type="SMART" id="SM00450">
    <property type="entry name" value="RHOD"/>
    <property type="match status" value="1"/>
</dbReference>
<dbReference type="PROSITE" id="PS50206">
    <property type="entry name" value="RHODANESE_3"/>
    <property type="match status" value="1"/>
</dbReference>
<keyword evidence="1 3" id="KW-0963">Cytoplasm</keyword>
<dbReference type="PANTHER" id="PTHR43031:SF6">
    <property type="entry name" value="THIOSULFATE SULFURTRANSFERASE GLPE"/>
    <property type="match status" value="1"/>
</dbReference>
<evidence type="ECO:0000313" key="5">
    <source>
        <dbReference type="EMBL" id="RMS00442.1"/>
    </source>
</evidence>
<evidence type="ECO:0000256" key="3">
    <source>
        <dbReference type="HAMAP-Rule" id="MF_01009"/>
    </source>
</evidence>
<dbReference type="InterPro" id="IPR001763">
    <property type="entry name" value="Rhodanese-like_dom"/>
</dbReference>
<dbReference type="Gene3D" id="3.40.250.10">
    <property type="entry name" value="Rhodanese-like domain"/>
    <property type="match status" value="1"/>
</dbReference>
<protein>
    <recommendedName>
        <fullName evidence="3">Thiosulfate sulfurtransferase GlpE</fullName>
        <ecNumber evidence="3">2.8.1.1</ecNumber>
    </recommendedName>
</protein>
<name>A0AB37QNU8_9PSED</name>
<dbReference type="InterPro" id="IPR050229">
    <property type="entry name" value="GlpE_sulfurtransferase"/>
</dbReference>
<evidence type="ECO:0000313" key="6">
    <source>
        <dbReference type="Proteomes" id="UP000272613"/>
    </source>
</evidence>
<dbReference type="EMBL" id="RBSH01000179">
    <property type="protein sequence ID" value="RMS00442.1"/>
    <property type="molecule type" value="Genomic_DNA"/>
</dbReference>
<organism evidence="5 6">
    <name type="scientific">Pseudomonas coronafaciens pv. garcae</name>
    <dbReference type="NCBI Taxonomy" id="251653"/>
    <lineage>
        <taxon>Bacteria</taxon>
        <taxon>Pseudomonadati</taxon>
        <taxon>Pseudomonadota</taxon>
        <taxon>Gammaproteobacteria</taxon>
        <taxon>Pseudomonadales</taxon>
        <taxon>Pseudomonadaceae</taxon>
        <taxon>Pseudomonas</taxon>
        <taxon>Pseudomonas coronafaciens</taxon>
    </lineage>
</organism>
<evidence type="ECO:0000256" key="1">
    <source>
        <dbReference type="ARBA" id="ARBA00022490"/>
    </source>
</evidence>
<dbReference type="InterPro" id="IPR023695">
    <property type="entry name" value="Thiosulf_sulfurTrfase"/>
</dbReference>
<dbReference type="InterPro" id="IPR036873">
    <property type="entry name" value="Rhodanese-like_dom_sf"/>
</dbReference>
<comment type="catalytic activity">
    <reaction evidence="3">
        <text>thiosulfate + hydrogen cyanide = thiocyanate + sulfite + 2 H(+)</text>
        <dbReference type="Rhea" id="RHEA:16881"/>
        <dbReference type="ChEBI" id="CHEBI:15378"/>
        <dbReference type="ChEBI" id="CHEBI:17359"/>
        <dbReference type="ChEBI" id="CHEBI:18022"/>
        <dbReference type="ChEBI" id="CHEBI:18407"/>
        <dbReference type="ChEBI" id="CHEBI:33542"/>
        <dbReference type="EC" id="2.8.1.1"/>
    </reaction>
</comment>
<proteinExistence type="inferred from homology"/>
<feature type="active site" description="Cysteine persulfide intermediate" evidence="3">
    <location>
        <position position="98"/>
    </location>
</feature>
<dbReference type="AlphaFoldDB" id="A0AB37QNU8"/>
<accession>A0AB37QNU8</accession>
<gene>
    <name evidence="3" type="primary">glpE</name>
    <name evidence="5" type="ORF">ALP74_100132</name>
</gene>
<dbReference type="EC" id="2.8.1.1" evidence="3"/>
<dbReference type="SUPFAM" id="SSF52821">
    <property type="entry name" value="Rhodanese/Cell cycle control phosphatase"/>
    <property type="match status" value="1"/>
</dbReference>
<comment type="similarity">
    <text evidence="3">Belongs to the GlpE family.</text>
</comment>
<evidence type="ECO:0000259" key="4">
    <source>
        <dbReference type="PROSITE" id="PS50206"/>
    </source>
</evidence>